<organism evidence="1 2">
    <name type="scientific">Loktanella salsilacus</name>
    <dbReference type="NCBI Taxonomy" id="195913"/>
    <lineage>
        <taxon>Bacteria</taxon>
        <taxon>Pseudomonadati</taxon>
        <taxon>Pseudomonadota</taxon>
        <taxon>Alphaproteobacteria</taxon>
        <taxon>Rhodobacterales</taxon>
        <taxon>Roseobacteraceae</taxon>
        <taxon>Loktanella</taxon>
    </lineage>
</organism>
<dbReference type="EMBL" id="FOTF01000057">
    <property type="protein sequence ID" value="SFL73191.1"/>
    <property type="molecule type" value="Genomic_DNA"/>
</dbReference>
<sequence length="47" mass="5363">MPWSTRVNFNRSSNTYAAAHKSYTDPAVPQGIRCLSNMLSADFMRRL</sequence>
<protein>
    <submittedName>
        <fullName evidence="1">Uncharacterized protein</fullName>
    </submittedName>
</protein>
<dbReference type="AlphaFoldDB" id="A0A1I4K3I3"/>
<keyword evidence="2" id="KW-1185">Reference proteome</keyword>
<name>A0A1I4K3I3_9RHOB</name>
<evidence type="ECO:0000313" key="2">
    <source>
        <dbReference type="Proteomes" id="UP000199550"/>
    </source>
</evidence>
<proteinExistence type="predicted"/>
<evidence type="ECO:0000313" key="1">
    <source>
        <dbReference type="EMBL" id="SFL73191.1"/>
    </source>
</evidence>
<gene>
    <name evidence="1" type="ORF">SAMN04488004_1575</name>
</gene>
<reference evidence="1 2" key="1">
    <citation type="submission" date="2016-10" db="EMBL/GenBank/DDBJ databases">
        <authorList>
            <person name="de Groot N.N."/>
        </authorList>
    </citation>
    <scope>NUCLEOTIDE SEQUENCE [LARGE SCALE GENOMIC DNA]</scope>
    <source>
        <strain evidence="1 2">DSM 16199</strain>
    </source>
</reference>
<accession>A0A1I4K3I3</accession>
<dbReference type="Proteomes" id="UP000199550">
    <property type="component" value="Unassembled WGS sequence"/>
</dbReference>